<evidence type="ECO:0000259" key="1">
    <source>
        <dbReference type="PROSITE" id="PS51186"/>
    </source>
</evidence>
<protein>
    <submittedName>
        <fullName evidence="2">Protein N-acetyltransferase, RimJ/RimL family</fullName>
    </submittedName>
</protein>
<dbReference type="Proteomes" id="UP000181899">
    <property type="component" value="Unassembled WGS sequence"/>
</dbReference>
<evidence type="ECO:0000313" key="2">
    <source>
        <dbReference type="EMBL" id="SFN74277.1"/>
    </source>
</evidence>
<keyword evidence="3" id="KW-1185">Reference proteome</keyword>
<dbReference type="OrthoDB" id="9785602at2"/>
<keyword evidence="2" id="KW-0808">Transferase</keyword>
<feature type="domain" description="N-acetyltransferase" evidence="1">
    <location>
        <begin position="28"/>
        <end position="172"/>
    </location>
</feature>
<evidence type="ECO:0000313" key="3">
    <source>
        <dbReference type="Proteomes" id="UP000181899"/>
    </source>
</evidence>
<proteinExistence type="predicted"/>
<dbReference type="PROSITE" id="PS51186">
    <property type="entry name" value="GNAT"/>
    <property type="match status" value="1"/>
</dbReference>
<dbReference type="AlphaFoldDB" id="A0A1I5BHZ0"/>
<reference evidence="2 3" key="1">
    <citation type="submission" date="2016-10" db="EMBL/GenBank/DDBJ databases">
        <authorList>
            <person name="de Groot N.N."/>
        </authorList>
    </citation>
    <scope>NUCLEOTIDE SEQUENCE [LARGE SCALE GENOMIC DNA]</scope>
    <source>
        <strain evidence="2 3">ML2</strain>
    </source>
</reference>
<gene>
    <name evidence="2" type="ORF">SAMN04488695_104217</name>
</gene>
<dbReference type="InterPro" id="IPR000182">
    <property type="entry name" value="GNAT_dom"/>
</dbReference>
<dbReference type="GO" id="GO:0016747">
    <property type="term" value="F:acyltransferase activity, transferring groups other than amino-acyl groups"/>
    <property type="evidence" value="ECO:0007669"/>
    <property type="project" value="InterPro"/>
</dbReference>
<dbReference type="Gene3D" id="3.40.630.30">
    <property type="match status" value="1"/>
</dbReference>
<dbReference type="Pfam" id="PF13302">
    <property type="entry name" value="Acetyltransf_3"/>
    <property type="match status" value="1"/>
</dbReference>
<dbReference type="PANTHER" id="PTHR43792:SF1">
    <property type="entry name" value="N-ACETYLTRANSFERASE DOMAIN-CONTAINING PROTEIN"/>
    <property type="match status" value="1"/>
</dbReference>
<dbReference type="InterPro" id="IPR051531">
    <property type="entry name" value="N-acetyltransferase"/>
</dbReference>
<accession>A0A1I5BHZ0</accession>
<dbReference type="InterPro" id="IPR016181">
    <property type="entry name" value="Acyl_CoA_acyltransferase"/>
</dbReference>
<dbReference type="RefSeq" id="WP_074911972.1">
    <property type="nucleotide sequence ID" value="NZ_FOVK01000004.1"/>
</dbReference>
<organism evidence="2 3">
    <name type="scientific">Proteiniclasticum ruminis</name>
    <dbReference type="NCBI Taxonomy" id="398199"/>
    <lineage>
        <taxon>Bacteria</taxon>
        <taxon>Bacillati</taxon>
        <taxon>Bacillota</taxon>
        <taxon>Clostridia</taxon>
        <taxon>Eubacteriales</taxon>
        <taxon>Clostridiaceae</taxon>
        <taxon>Proteiniclasticum</taxon>
    </lineage>
</organism>
<dbReference type="STRING" id="398199.SAMN05421804_1078"/>
<sequence>MELRTERLILKKLDRRNAEDLFVYRSKEEVRKFQSFHPRSLQQVEEFFQDLAEMPDIEDTWFQLGIHLKEEKKLIGDLGLHFLPDGCQVEIGYTLDPSYQGKGYATEAMHEILKYLFEKLQKHRITASVDPLNEKSIRLLERLGFRREAYFVKGLFYEGAWVDDVIYAMLREEWVEGMKTTQNNSL</sequence>
<name>A0A1I5BHZ0_9CLOT</name>
<dbReference type="SUPFAM" id="SSF55729">
    <property type="entry name" value="Acyl-CoA N-acyltransferases (Nat)"/>
    <property type="match status" value="1"/>
</dbReference>
<dbReference type="PANTHER" id="PTHR43792">
    <property type="entry name" value="GNAT FAMILY, PUTATIVE (AFU_ORTHOLOGUE AFUA_3G00765)-RELATED-RELATED"/>
    <property type="match status" value="1"/>
</dbReference>
<dbReference type="EMBL" id="FOVK01000004">
    <property type="protein sequence ID" value="SFN74277.1"/>
    <property type="molecule type" value="Genomic_DNA"/>
</dbReference>